<dbReference type="Pfam" id="PF01408">
    <property type="entry name" value="GFO_IDH_MocA"/>
    <property type="match status" value="1"/>
</dbReference>
<accession>A0A430VPR3</accession>
<comment type="caution">
    <text evidence="2">The sequence shown here is derived from an EMBL/GenBank/DDBJ whole genome shotgun (WGS) entry which is preliminary data.</text>
</comment>
<protein>
    <submittedName>
        <fullName evidence="2">Oxidoreductase</fullName>
    </submittedName>
</protein>
<organism evidence="2 3">
    <name type="scientific">Thermus scotoductus</name>
    <dbReference type="NCBI Taxonomy" id="37636"/>
    <lineage>
        <taxon>Bacteria</taxon>
        <taxon>Thermotogati</taxon>
        <taxon>Deinococcota</taxon>
        <taxon>Deinococci</taxon>
        <taxon>Thermales</taxon>
        <taxon>Thermaceae</taxon>
        <taxon>Thermus</taxon>
    </lineage>
</organism>
<dbReference type="InterPro" id="IPR051450">
    <property type="entry name" value="Gfo/Idh/MocA_Oxidoreductases"/>
</dbReference>
<feature type="domain" description="Gfo/Idh/MocA-like oxidoreductase N-terminal" evidence="1">
    <location>
        <begin position="3"/>
        <end position="113"/>
    </location>
</feature>
<dbReference type="Gene3D" id="3.40.50.720">
    <property type="entry name" value="NAD(P)-binding Rossmann-like Domain"/>
    <property type="match status" value="1"/>
</dbReference>
<dbReference type="EMBL" id="PEMW01000206">
    <property type="protein sequence ID" value="RTI54831.1"/>
    <property type="molecule type" value="Genomic_DNA"/>
</dbReference>
<feature type="non-terminal residue" evidence="2">
    <location>
        <position position="168"/>
    </location>
</feature>
<dbReference type="PANTHER" id="PTHR43377">
    <property type="entry name" value="BILIVERDIN REDUCTASE A"/>
    <property type="match status" value="1"/>
</dbReference>
<sequence>MVTIGLVGAGWWTQAVHAPAFKKAGARIAGVYAGQSARARSLAEAYGVPLFLEYGELLEEVDAVAIATPDTTHVPLALEAVRAGKHVFVEKPLGVNLEETRKLLREIEVRGLVGMTALTARADWGAETALAVVERIGEPLVFRGAFLADYLADPQAPVPWRGRLEGGG</sequence>
<name>A0A430VPR3_THESC</name>
<proteinExistence type="predicted"/>
<dbReference type="InterPro" id="IPR000683">
    <property type="entry name" value="Gfo/Idh/MocA-like_OxRdtase_N"/>
</dbReference>
<dbReference type="Proteomes" id="UP000287467">
    <property type="component" value="Unassembled WGS sequence"/>
</dbReference>
<dbReference type="SUPFAM" id="SSF51735">
    <property type="entry name" value="NAD(P)-binding Rossmann-fold domains"/>
    <property type="match status" value="1"/>
</dbReference>
<dbReference type="PANTHER" id="PTHR43377:SF1">
    <property type="entry name" value="BILIVERDIN REDUCTASE A"/>
    <property type="match status" value="1"/>
</dbReference>
<evidence type="ECO:0000313" key="3">
    <source>
        <dbReference type="Proteomes" id="UP000287467"/>
    </source>
</evidence>
<dbReference type="Gene3D" id="3.30.360.10">
    <property type="entry name" value="Dihydrodipicolinate Reductase, domain 2"/>
    <property type="match status" value="1"/>
</dbReference>
<gene>
    <name evidence="2" type="ORF">CSW14_06970</name>
</gene>
<reference evidence="2 3" key="1">
    <citation type="journal article" date="2019" name="Extremophiles">
        <title>Biogeography of thermophiles and predominance of Thermus scotoductus in domestic water heaters.</title>
        <authorList>
            <person name="Wilpiszeski R.L."/>
            <person name="Zhang Z."/>
            <person name="House C.H."/>
        </authorList>
    </citation>
    <scope>NUCLEOTIDE SEQUENCE [LARGE SCALE GENOMIC DNA]</scope>
    <source>
        <strain evidence="2 3">1_S1</strain>
    </source>
</reference>
<dbReference type="GO" id="GO:0000166">
    <property type="term" value="F:nucleotide binding"/>
    <property type="evidence" value="ECO:0007669"/>
    <property type="project" value="InterPro"/>
</dbReference>
<evidence type="ECO:0000259" key="1">
    <source>
        <dbReference type="Pfam" id="PF01408"/>
    </source>
</evidence>
<evidence type="ECO:0000313" key="2">
    <source>
        <dbReference type="EMBL" id="RTI54831.1"/>
    </source>
</evidence>
<dbReference type="InterPro" id="IPR036291">
    <property type="entry name" value="NAD(P)-bd_dom_sf"/>
</dbReference>
<dbReference type="AlphaFoldDB" id="A0A430VPR3"/>